<dbReference type="Pfam" id="PF09409">
    <property type="entry name" value="PUB"/>
    <property type="match status" value="1"/>
</dbReference>
<dbReference type="AlphaFoldDB" id="A0A7S0FWY9"/>
<dbReference type="GO" id="GO:0005737">
    <property type="term" value="C:cytoplasm"/>
    <property type="evidence" value="ECO:0007669"/>
    <property type="project" value="TreeGrafter"/>
</dbReference>
<name>A0A7S0FWY9_9DINO</name>
<dbReference type="InterPro" id="IPR036339">
    <property type="entry name" value="PUB-like_dom_sf"/>
</dbReference>
<dbReference type="CDD" id="cd09212">
    <property type="entry name" value="PUB"/>
    <property type="match status" value="1"/>
</dbReference>
<evidence type="ECO:0000259" key="2">
    <source>
        <dbReference type="Pfam" id="PF09409"/>
    </source>
</evidence>
<dbReference type="SUPFAM" id="SSF143503">
    <property type="entry name" value="PUG domain-like"/>
    <property type="match status" value="1"/>
</dbReference>
<evidence type="ECO:0000256" key="1">
    <source>
        <dbReference type="SAM" id="MobiDB-lite"/>
    </source>
</evidence>
<dbReference type="InterPro" id="IPR018997">
    <property type="entry name" value="PUB_domain"/>
</dbReference>
<accession>A0A7S0FWY9</accession>
<feature type="region of interest" description="Disordered" evidence="1">
    <location>
        <begin position="393"/>
        <end position="445"/>
    </location>
</feature>
<dbReference type="EMBL" id="HBEG01046955">
    <property type="protein sequence ID" value="CAD8384867.1"/>
    <property type="molecule type" value="Transcribed_RNA"/>
</dbReference>
<sequence length="445" mass="47681">MSQAIKRICDECGRCTADGAPGDAGSEHAHLWYCLECWHAWDMADGQLPRYGADVELPVAPPEFLVSYEPPEGLPDVTLLQGAAQRIVAIPDSAARQEAVQTVFKLLDAIIAAPEDVKKRTVKKTNAAFHKKVGRHRAAVDFLRGAGFTEADDVEAEAAQPGSGRDALLSMPVAFIMRLTDAHHILARVVADAGLKAPALPQSMGSSGIFNPSQSNQQVTGVAPLKKAPVDGKSEADRLREEARAKERVLQERAYAEPVPLRPAAFWLSAGRRLEDVIRETLQDGAGSGPEGTDGARPLEPSRSRAYGLCVLRVVCPDKAVLQAHFRAGDQGEYVLTQIAPLLSPHVRGAAWYVYQTPPLRRLAPKESLAAAGLAPGASLYLGFEGERPGPPYLEAGLARQLGPAPQEDQRGASGASTQPPEREARRPVATAALRSAQSDCWGEE</sequence>
<reference evidence="3" key="1">
    <citation type="submission" date="2021-01" db="EMBL/GenBank/DDBJ databases">
        <authorList>
            <person name="Corre E."/>
            <person name="Pelletier E."/>
            <person name="Niang G."/>
            <person name="Scheremetjew M."/>
            <person name="Finn R."/>
            <person name="Kale V."/>
            <person name="Holt S."/>
            <person name="Cochrane G."/>
            <person name="Meng A."/>
            <person name="Brown T."/>
            <person name="Cohen L."/>
        </authorList>
    </citation>
    <scope>NUCLEOTIDE SEQUENCE</scope>
    <source>
        <strain evidence="3">Pbaha01</strain>
    </source>
</reference>
<gene>
    <name evidence="3" type="ORF">PBAH0796_LOCUS28555</name>
</gene>
<dbReference type="PANTHER" id="PTHR23153">
    <property type="entry name" value="UBX-RELATED"/>
    <property type="match status" value="1"/>
</dbReference>
<dbReference type="PANTHER" id="PTHR23153:SF38">
    <property type="entry name" value="UBX DOMAIN-CONTAINING PROTEIN 6"/>
    <property type="match status" value="1"/>
</dbReference>
<evidence type="ECO:0000313" key="3">
    <source>
        <dbReference type="EMBL" id="CAD8384867.1"/>
    </source>
</evidence>
<dbReference type="Gene3D" id="1.20.58.2190">
    <property type="match status" value="1"/>
</dbReference>
<feature type="domain" description="PUB" evidence="2">
    <location>
        <begin position="95"/>
        <end position="156"/>
    </location>
</feature>
<organism evidence="3">
    <name type="scientific">Pyrodinium bahamense</name>
    <dbReference type="NCBI Taxonomy" id="73915"/>
    <lineage>
        <taxon>Eukaryota</taxon>
        <taxon>Sar</taxon>
        <taxon>Alveolata</taxon>
        <taxon>Dinophyceae</taxon>
        <taxon>Gonyaulacales</taxon>
        <taxon>Pyrocystaceae</taxon>
        <taxon>Pyrodinium</taxon>
    </lineage>
</organism>
<proteinExistence type="predicted"/>
<protein>
    <recommendedName>
        <fullName evidence="2">PUB domain-containing protein</fullName>
    </recommendedName>
</protein>